<keyword evidence="1" id="KW-0175">Coiled coil</keyword>
<dbReference type="PANTHER" id="PTHR30461:SF23">
    <property type="entry name" value="DNA RECOMBINASE-RELATED"/>
    <property type="match status" value="1"/>
</dbReference>
<feature type="coiled-coil region" evidence="1">
    <location>
        <begin position="417"/>
        <end position="444"/>
    </location>
</feature>
<reference evidence="4 5" key="1">
    <citation type="submission" date="2019-03" db="EMBL/GenBank/DDBJ databases">
        <title>Genomic Encyclopedia of Type Strains, Phase IV (KMG-IV): sequencing the most valuable type-strain genomes for metagenomic binning, comparative biology and taxonomic classification.</title>
        <authorList>
            <person name="Goeker M."/>
        </authorList>
    </citation>
    <scope>NUCLEOTIDE SEQUENCE [LARGE SCALE GENOMIC DNA]</scope>
    <source>
        <strain evidence="4 5">DSM 15969</strain>
    </source>
</reference>
<proteinExistence type="predicted"/>
<dbReference type="Proteomes" id="UP000295063">
    <property type="component" value="Unassembled WGS sequence"/>
</dbReference>
<dbReference type="InterPro" id="IPR038109">
    <property type="entry name" value="DNA_bind_recomb_sf"/>
</dbReference>
<dbReference type="InterPro" id="IPR006119">
    <property type="entry name" value="Resolv_N"/>
</dbReference>
<dbReference type="PANTHER" id="PTHR30461">
    <property type="entry name" value="DNA-INVERTASE FROM LAMBDOID PROPHAGE"/>
    <property type="match status" value="1"/>
</dbReference>
<name>A0A4R1PZ44_9FIRM</name>
<dbReference type="GO" id="GO:0000150">
    <property type="term" value="F:DNA strand exchange activity"/>
    <property type="evidence" value="ECO:0007669"/>
    <property type="project" value="InterPro"/>
</dbReference>
<evidence type="ECO:0000256" key="1">
    <source>
        <dbReference type="SAM" id="Coils"/>
    </source>
</evidence>
<comment type="caution">
    <text evidence="4">The sequence shown here is derived from an EMBL/GenBank/DDBJ whole genome shotgun (WGS) entry which is preliminary data.</text>
</comment>
<dbReference type="SMART" id="SM00857">
    <property type="entry name" value="Resolvase"/>
    <property type="match status" value="1"/>
</dbReference>
<dbReference type="Pfam" id="PF13408">
    <property type="entry name" value="Zn_ribbon_recom"/>
    <property type="match status" value="1"/>
</dbReference>
<evidence type="ECO:0000313" key="4">
    <source>
        <dbReference type="EMBL" id="TCL37417.1"/>
    </source>
</evidence>
<accession>A0A4R1PZ44</accession>
<dbReference type="OrthoDB" id="65783at2"/>
<dbReference type="InterPro" id="IPR036162">
    <property type="entry name" value="Resolvase-like_N_sf"/>
</dbReference>
<dbReference type="InterPro" id="IPR025827">
    <property type="entry name" value="Zn_ribbon_recom_dom"/>
</dbReference>
<feature type="domain" description="Recombinase" evidence="3">
    <location>
        <begin position="160"/>
        <end position="287"/>
    </location>
</feature>
<dbReference type="PROSITE" id="PS51737">
    <property type="entry name" value="RECOMBINASE_DNA_BIND"/>
    <property type="match status" value="1"/>
</dbReference>
<dbReference type="Gene3D" id="3.40.50.1390">
    <property type="entry name" value="Resolvase, N-terminal catalytic domain"/>
    <property type="match status" value="1"/>
</dbReference>
<dbReference type="RefSeq" id="WP_132079963.1">
    <property type="nucleotide sequence ID" value="NZ_SLUI01000006.1"/>
</dbReference>
<dbReference type="AlphaFoldDB" id="A0A4R1PZ44"/>
<dbReference type="GO" id="GO:0003677">
    <property type="term" value="F:DNA binding"/>
    <property type="evidence" value="ECO:0007669"/>
    <property type="project" value="InterPro"/>
</dbReference>
<dbReference type="InterPro" id="IPR050639">
    <property type="entry name" value="SSR_resolvase"/>
</dbReference>
<dbReference type="InterPro" id="IPR011109">
    <property type="entry name" value="DNA_bind_recombinase_dom"/>
</dbReference>
<dbReference type="CDD" id="cd00338">
    <property type="entry name" value="Ser_Recombinase"/>
    <property type="match status" value="1"/>
</dbReference>
<organism evidence="4 5">
    <name type="scientific">Anaerospora hongkongensis</name>
    <dbReference type="NCBI Taxonomy" id="244830"/>
    <lineage>
        <taxon>Bacteria</taxon>
        <taxon>Bacillati</taxon>
        <taxon>Bacillota</taxon>
        <taxon>Negativicutes</taxon>
        <taxon>Selenomonadales</taxon>
        <taxon>Sporomusaceae</taxon>
        <taxon>Anaerospora</taxon>
    </lineage>
</organism>
<feature type="domain" description="Resolvase/invertase-type recombinase catalytic" evidence="2">
    <location>
        <begin position="6"/>
        <end position="152"/>
    </location>
</feature>
<protein>
    <submittedName>
        <fullName evidence="4">DNA invertase Pin-like site-specific DNA recombinase</fullName>
    </submittedName>
</protein>
<gene>
    <name evidence="4" type="ORF">EV210_106286</name>
</gene>
<dbReference type="Pfam" id="PF00239">
    <property type="entry name" value="Resolvase"/>
    <property type="match status" value="1"/>
</dbReference>
<evidence type="ECO:0000259" key="2">
    <source>
        <dbReference type="PROSITE" id="PS51736"/>
    </source>
</evidence>
<keyword evidence="5" id="KW-1185">Reference proteome</keyword>
<dbReference type="Pfam" id="PF07508">
    <property type="entry name" value="Recombinase"/>
    <property type="match status" value="1"/>
</dbReference>
<sequence length="497" mass="57410">MASINHVAIYLRKSRDDENEVDVLSKHRQTLYAFVEQKKWTYDVYEEIVSGDSLEYRPEMQKLLERVEDEIYDGVVVMDIDRLSRGDDEDRGKILKKLARYDVKVITPQKHYDLNDEDDSMHVGFKSFMARCEYMMIKKRLKQGKIAGAKQGKWTNGKPPFPYEYNRDIKTVSINPEKLVTYRLIVEKYINEPIGLQELAVWLNLAGVPSLTPDSPWSSTKLHRLLTSEIHLGKIVYQKTRGNFRKDGKVTKRSQDEWIMADGQHEPVKTEDEHIKIMTKLQQNLLIPKKARAAARPLTGILYCAKCNHRMQFREKTLRDGSKALYTLCTHRYPDGKHCEQVGHRLDQHFFDALFDGILSNVSAAAAGSKDEAAINDLRTVIGQKMDKVSQEDKALKRVYNSYEDGVYSADEFALRRQGREAAIKALQQEIQALNEQLATMSGHYSGTELKQQLKQFKKDWKRASSPKQQNSLIKSVVTRILYDRNGDDVDLRIIYK</sequence>
<evidence type="ECO:0000259" key="3">
    <source>
        <dbReference type="PROSITE" id="PS51737"/>
    </source>
</evidence>
<evidence type="ECO:0000313" key="5">
    <source>
        <dbReference type="Proteomes" id="UP000295063"/>
    </source>
</evidence>
<dbReference type="SUPFAM" id="SSF53041">
    <property type="entry name" value="Resolvase-like"/>
    <property type="match status" value="1"/>
</dbReference>
<dbReference type="Gene3D" id="3.90.1750.20">
    <property type="entry name" value="Putative Large Serine Recombinase, Chain B, Domain 2"/>
    <property type="match status" value="1"/>
</dbReference>
<dbReference type="EMBL" id="SLUI01000006">
    <property type="protein sequence ID" value="TCL37417.1"/>
    <property type="molecule type" value="Genomic_DNA"/>
</dbReference>
<dbReference type="PROSITE" id="PS51736">
    <property type="entry name" value="RECOMBINASES_3"/>
    <property type="match status" value="1"/>
</dbReference>